<dbReference type="GeneID" id="66931581"/>
<dbReference type="OrthoDB" id="4509244at2759"/>
<reference evidence="1 2" key="1">
    <citation type="submission" date="2021-02" db="EMBL/GenBank/DDBJ databases">
        <title>Pan-genome distribution and transcriptional activeness of fungal secondary metabolism genes in Aspergillus section Fumigati.</title>
        <authorList>
            <person name="Takahashi H."/>
            <person name="Umemura M."/>
            <person name="Ninomiya A."/>
            <person name="Kusuya Y."/>
            <person name="Urayama S."/>
            <person name="Shimizu M."/>
            <person name="Watanabe A."/>
            <person name="Kamei K."/>
            <person name="Yaguchi T."/>
            <person name="Hagiwara D."/>
        </authorList>
    </citation>
    <scope>NUCLEOTIDE SEQUENCE [LARGE SCALE GENOMIC DNA]</scope>
    <source>
        <strain evidence="1 2">IFM 47045</strain>
    </source>
</reference>
<protein>
    <submittedName>
        <fullName evidence="1">Uncharacterized protein</fullName>
    </submittedName>
</protein>
<sequence length="150" mass="16761">MEQMTSAAQRSGADLTFRLSSKDIRRFWCKCTSQQTLCQFPRREQFQPRPLSERSLENTCIQESDGLFQAAFQHLATVGQTNGSTALKFGSGDFTKVINSFRPDTAYFVSTLPSATGPNHAPGDIKPSWKWSTAMAFQGIMLNITKRSAR</sequence>
<comment type="caution">
    <text evidence="1">The sequence shown here is derived from an EMBL/GenBank/DDBJ whole genome shotgun (WGS) entry which is preliminary data.</text>
</comment>
<accession>A0A9P3BNS3</accession>
<proteinExistence type="predicted"/>
<name>A0A9P3BNS3_ASPVI</name>
<gene>
    <name evidence="1" type="ORF">Aspvir_003599</name>
</gene>
<dbReference type="AlphaFoldDB" id="A0A9P3BNS3"/>
<evidence type="ECO:0000313" key="2">
    <source>
        <dbReference type="Proteomes" id="UP000710440"/>
    </source>
</evidence>
<keyword evidence="2" id="KW-1185">Reference proteome</keyword>
<dbReference type="Proteomes" id="UP000710440">
    <property type="component" value="Unassembled WGS sequence"/>
</dbReference>
<organism evidence="1 2">
    <name type="scientific">Aspergillus viridinutans</name>
    <dbReference type="NCBI Taxonomy" id="75553"/>
    <lineage>
        <taxon>Eukaryota</taxon>
        <taxon>Fungi</taxon>
        <taxon>Dikarya</taxon>
        <taxon>Ascomycota</taxon>
        <taxon>Pezizomycotina</taxon>
        <taxon>Eurotiomycetes</taxon>
        <taxon>Eurotiomycetidae</taxon>
        <taxon>Eurotiales</taxon>
        <taxon>Aspergillaceae</taxon>
        <taxon>Aspergillus</taxon>
        <taxon>Aspergillus subgen. Fumigati</taxon>
    </lineage>
</organism>
<dbReference type="EMBL" id="BOPL01000002">
    <property type="protein sequence ID" value="GIJ99598.1"/>
    <property type="molecule type" value="Genomic_DNA"/>
</dbReference>
<evidence type="ECO:0000313" key="1">
    <source>
        <dbReference type="EMBL" id="GIJ99598.1"/>
    </source>
</evidence>
<dbReference type="RefSeq" id="XP_043122785.1">
    <property type="nucleotide sequence ID" value="XM_043266850.1"/>
</dbReference>